<evidence type="ECO:0000313" key="9">
    <source>
        <dbReference type="EMBL" id="VYU03310.1"/>
    </source>
</evidence>
<evidence type="ECO:0000256" key="3">
    <source>
        <dbReference type="ARBA" id="ARBA00022679"/>
    </source>
</evidence>
<sequence>MVMFILYYLYSNITEHMITKPVFDALFENYEFIKSNPVSIIMQDMLDILDEKALDKEQETLNKFYLSVQERAKGIDNSEGKQKIVIELYEQFFKNALPKQVAKLGIVYTPIQVVDFILRSVEYVLQERFGLSISDRGVHVLDPFTGTGTFIVQLLRSGIIKKEDLLYKYCNEIHANEIVLLAYYIAAVNIEEAFHDLVGATEYTPFEGIVLTDTFALSENIDEDTGKPLNRDSFLFHQNSERATKQLETDITVIVGNPPYSVGQKSGNDNNQNVAYEHLDSKLARTYVAKSKATLTRNAYDTYIKAFRWATDRIGDNGVVGFVSNGAYLDSVALDGFRQCLVEEFNSVYVFNLRGNQRTSGELSRKEGGKIFGSGSRTPVAITVLVKKKGVKKDGYVRYYDIGDYLSRTDKLNTISHFESIKNIPWKYLTPNDNNDWLNQRNPNFMNFIALGDKKKREKVSVYSDNYSSGLSTNRDVWVYNYSGDKAKENAERMISFYNSERERCHQRFNESVIQGICLSDAKTKATYIQNIRSNDKNKISWSRGLFNRLCKNEIIDANDDSRLVMYRPFCKKNLYYNSSIIEMPSRWKSIYPDKKTENLVICVSGAPIKKGFSVLMTDCIQDLNLLEHSLCMPLYIYDKVNDGYDNELTLFDFLEENIEYKPKYKKRYAISDSALKKFQERYGSRVDKESIFYYIYAVLQSKGYVKAYEDNLSKEMPRIPMLDKFMDYVEVGKELADLHVNYERCIDPAEIGLIIDAVKPDYTVSKMKFKKQGKSVCRDTIIYNEYITISNIPERAYEYVINGKSAIEWIVEKYAVTVEKVSGIVDDPNIYQSSKYIFDLLISVIGVSLKTQDLIDRLPEYKEI</sequence>
<reference evidence="9" key="1">
    <citation type="submission" date="2019-11" db="EMBL/GenBank/DDBJ databases">
        <authorList>
            <person name="Feng L."/>
        </authorList>
    </citation>
    <scope>NUCLEOTIDE SEQUENCE</scope>
    <source>
        <strain evidence="9">RgnavusLFYP19</strain>
    </source>
</reference>
<accession>A0A6N3BEX8</accession>
<dbReference type="AlphaFoldDB" id="A0A6N3BEX8"/>
<feature type="domain" description="Type ISP restriction-modification enzyme LLaBIII C-terminal specificity" evidence="7">
    <location>
        <begin position="466"/>
        <end position="841"/>
    </location>
</feature>
<evidence type="ECO:0000256" key="1">
    <source>
        <dbReference type="ARBA" id="ARBA00011900"/>
    </source>
</evidence>
<dbReference type="InterPro" id="IPR029063">
    <property type="entry name" value="SAM-dependent_MTases_sf"/>
</dbReference>
<dbReference type="InterPro" id="IPR050953">
    <property type="entry name" value="N4_N6_ade-DNA_methylase"/>
</dbReference>
<proteinExistence type="predicted"/>
<dbReference type="GO" id="GO:0008170">
    <property type="term" value="F:N-methyltransferase activity"/>
    <property type="evidence" value="ECO:0007669"/>
    <property type="project" value="InterPro"/>
</dbReference>
<organism evidence="9">
    <name type="scientific">Mediterraneibacter gnavus</name>
    <name type="common">Ruminococcus gnavus</name>
    <dbReference type="NCBI Taxonomy" id="33038"/>
    <lineage>
        <taxon>Bacteria</taxon>
        <taxon>Bacillati</taxon>
        <taxon>Bacillota</taxon>
        <taxon>Clostridia</taxon>
        <taxon>Lachnospirales</taxon>
        <taxon>Lachnospiraceae</taxon>
        <taxon>Mediterraneibacter</taxon>
    </lineage>
</organism>
<dbReference type="Pfam" id="PF18135">
    <property type="entry name" value="Type_ISP_C"/>
    <property type="match status" value="1"/>
</dbReference>
<name>A0A6N3BEX8_MEDGN</name>
<dbReference type="EMBL" id="CACRUK010000015">
    <property type="protein sequence ID" value="VYU03310.1"/>
    <property type="molecule type" value="Genomic_DNA"/>
</dbReference>
<keyword evidence="2 9" id="KW-0489">Methyltransferase</keyword>
<dbReference type="Gene3D" id="3.40.50.150">
    <property type="entry name" value="Vaccinia Virus protein VP39"/>
    <property type="match status" value="1"/>
</dbReference>
<evidence type="ECO:0000259" key="6">
    <source>
        <dbReference type="Pfam" id="PF02384"/>
    </source>
</evidence>
<comment type="catalytic activity">
    <reaction evidence="5">
        <text>a 2'-deoxyadenosine in DNA + S-adenosyl-L-methionine = an N(6)-methyl-2'-deoxyadenosine in DNA + S-adenosyl-L-homocysteine + H(+)</text>
        <dbReference type="Rhea" id="RHEA:15197"/>
        <dbReference type="Rhea" id="RHEA-COMP:12418"/>
        <dbReference type="Rhea" id="RHEA-COMP:12419"/>
        <dbReference type="ChEBI" id="CHEBI:15378"/>
        <dbReference type="ChEBI" id="CHEBI:57856"/>
        <dbReference type="ChEBI" id="CHEBI:59789"/>
        <dbReference type="ChEBI" id="CHEBI:90615"/>
        <dbReference type="ChEBI" id="CHEBI:90616"/>
        <dbReference type="EC" id="2.1.1.72"/>
    </reaction>
</comment>
<protein>
    <recommendedName>
        <fullName evidence="1">site-specific DNA-methyltransferase (adenine-specific)</fullName>
        <ecNumber evidence="1">2.1.1.72</ecNumber>
    </recommendedName>
</protein>
<dbReference type="InterPro" id="IPR002052">
    <property type="entry name" value="DNA_methylase_N6_adenine_CS"/>
</dbReference>
<feature type="domain" description="Type ISP restriction-modification enzyme coupler" evidence="8">
    <location>
        <begin position="13"/>
        <end position="80"/>
    </location>
</feature>
<dbReference type="GO" id="GO:0032259">
    <property type="term" value="P:methylation"/>
    <property type="evidence" value="ECO:0007669"/>
    <property type="project" value="UniProtKB-KW"/>
</dbReference>
<evidence type="ECO:0000256" key="4">
    <source>
        <dbReference type="ARBA" id="ARBA00022747"/>
    </source>
</evidence>
<dbReference type="Pfam" id="PF22240">
    <property type="entry name" value="ISP_coupler"/>
    <property type="match status" value="1"/>
</dbReference>
<evidence type="ECO:0000256" key="2">
    <source>
        <dbReference type="ARBA" id="ARBA00022603"/>
    </source>
</evidence>
<dbReference type="PANTHER" id="PTHR33841:SF1">
    <property type="entry name" value="DNA METHYLTRANSFERASE A"/>
    <property type="match status" value="1"/>
</dbReference>
<keyword evidence="4" id="KW-0680">Restriction system</keyword>
<evidence type="ECO:0000256" key="5">
    <source>
        <dbReference type="ARBA" id="ARBA00047942"/>
    </source>
</evidence>
<evidence type="ECO:0000259" key="7">
    <source>
        <dbReference type="Pfam" id="PF18135"/>
    </source>
</evidence>
<dbReference type="EC" id="2.1.1.72" evidence="1"/>
<dbReference type="InterPro" id="IPR041635">
    <property type="entry name" value="Type_ISP_LLaBIII_C"/>
</dbReference>
<dbReference type="GO" id="GO:0009307">
    <property type="term" value="P:DNA restriction-modification system"/>
    <property type="evidence" value="ECO:0007669"/>
    <property type="project" value="UniProtKB-KW"/>
</dbReference>
<dbReference type="GO" id="GO:0009007">
    <property type="term" value="F:site-specific DNA-methyltransferase (adenine-specific) activity"/>
    <property type="evidence" value="ECO:0007669"/>
    <property type="project" value="UniProtKB-EC"/>
</dbReference>
<dbReference type="PANTHER" id="PTHR33841">
    <property type="entry name" value="DNA METHYLTRANSFERASE YEEA-RELATED"/>
    <property type="match status" value="1"/>
</dbReference>
<keyword evidence="3" id="KW-0808">Transferase</keyword>
<gene>
    <name evidence="9" type="ORF">RGLFYP19_01258</name>
</gene>
<dbReference type="GO" id="GO:0003677">
    <property type="term" value="F:DNA binding"/>
    <property type="evidence" value="ECO:0007669"/>
    <property type="project" value="InterPro"/>
</dbReference>
<dbReference type="InterPro" id="IPR003356">
    <property type="entry name" value="DNA_methylase_A-5"/>
</dbReference>
<dbReference type="Pfam" id="PF02384">
    <property type="entry name" value="N6_Mtase"/>
    <property type="match status" value="1"/>
</dbReference>
<dbReference type="SUPFAM" id="SSF53335">
    <property type="entry name" value="S-adenosyl-L-methionine-dependent methyltransferases"/>
    <property type="match status" value="1"/>
</dbReference>
<evidence type="ECO:0000259" key="8">
    <source>
        <dbReference type="Pfam" id="PF22240"/>
    </source>
</evidence>
<dbReference type="InterPro" id="IPR053980">
    <property type="entry name" value="ISP_coupler"/>
</dbReference>
<dbReference type="PROSITE" id="PS00092">
    <property type="entry name" value="N6_MTASE"/>
    <property type="match status" value="1"/>
</dbReference>
<feature type="domain" description="DNA methylase adenine-specific" evidence="6">
    <location>
        <begin position="84"/>
        <end position="274"/>
    </location>
</feature>
<dbReference type="PRINTS" id="PR00507">
    <property type="entry name" value="N12N6MTFRASE"/>
</dbReference>